<protein>
    <submittedName>
        <fullName evidence="2">Uncharacterized protein</fullName>
    </submittedName>
</protein>
<evidence type="ECO:0000256" key="1">
    <source>
        <dbReference type="SAM" id="MobiDB-lite"/>
    </source>
</evidence>
<evidence type="ECO:0000313" key="3">
    <source>
        <dbReference type="Proteomes" id="UP000692954"/>
    </source>
</evidence>
<feature type="region of interest" description="Disordered" evidence="1">
    <location>
        <begin position="1"/>
        <end position="30"/>
    </location>
</feature>
<feature type="region of interest" description="Disordered" evidence="1">
    <location>
        <begin position="522"/>
        <end position="551"/>
    </location>
</feature>
<proteinExistence type="predicted"/>
<name>A0A8S1KGX6_9CILI</name>
<feature type="compositionally biased region" description="Basic and acidic residues" evidence="1">
    <location>
        <begin position="21"/>
        <end position="30"/>
    </location>
</feature>
<keyword evidence="3" id="KW-1185">Reference proteome</keyword>
<accession>A0A8S1KGX6</accession>
<feature type="region of interest" description="Disordered" evidence="1">
    <location>
        <begin position="484"/>
        <end position="509"/>
    </location>
</feature>
<organism evidence="2 3">
    <name type="scientific">Paramecium sonneborni</name>
    <dbReference type="NCBI Taxonomy" id="65129"/>
    <lineage>
        <taxon>Eukaryota</taxon>
        <taxon>Sar</taxon>
        <taxon>Alveolata</taxon>
        <taxon>Ciliophora</taxon>
        <taxon>Intramacronucleata</taxon>
        <taxon>Oligohymenophorea</taxon>
        <taxon>Peniculida</taxon>
        <taxon>Parameciidae</taxon>
        <taxon>Paramecium</taxon>
    </lineage>
</organism>
<dbReference type="OrthoDB" id="311488at2759"/>
<dbReference type="EMBL" id="CAJJDN010000007">
    <property type="protein sequence ID" value="CAD8053533.1"/>
    <property type="molecule type" value="Genomic_DNA"/>
</dbReference>
<comment type="caution">
    <text evidence="2">The sequence shown here is derived from an EMBL/GenBank/DDBJ whole genome shotgun (WGS) entry which is preliminary data.</text>
</comment>
<gene>
    <name evidence="2" type="ORF">PSON_ATCC_30995.1.T0070393</name>
</gene>
<feature type="compositionally biased region" description="Basic and acidic residues" evidence="1">
    <location>
        <begin position="1"/>
        <end position="11"/>
    </location>
</feature>
<dbReference type="AlphaFoldDB" id="A0A8S1KGX6"/>
<sequence>MNNKSYSKDESLNQSKSVIKQGDDDPYDPKEQILPSEYQEMDNLDETQNITFNFSNFHKIHIPISDFPILISLQKFYQEEFKQLIQNFELNCQFNKQGLNIETKAEENYHKDLKNEIQKYIEKIYTQKLALDYDSSRVFFRSNYILNQCAKLKYFIVKYKNSDQKIEIHLVSKQEDINIVANNLQQTLKGLRIFFLDVTNHMTTPKVNIDYKNLLAQLRQQYFKKIISDDLEESFANLEFQDVIDVQKPYSSVILGFIFPYDLEGKQQLCQDIYSFLKKKISSLFAIFIQFNPTEENLSQARLIENLVINFKQKNRFQCVCQVDQALKVIAILGTPEEIKIVFNEVLKEKKDKFSQELISSFSLCVLKKNFEFNPTQQIGSFEQQVSDYLKQKQNIQISNNDQLYIIKFLVKTKFESHCNLINFLCDKKISQDRDKVLTQELENIIKRVNALKLEGKLVERLQQKPERVTYVQRQYQYISEQQQNQNNQALHQNQEPSQNQRRQQQPRQIQNPIQNQILPQNQVQPNQQQEQQQQLPSTKQTTSESQSDSGLEGRQQILSLFASINSNSEQQLPKKEIIFNEPIVFNINDGTGKIKVSQNYQNYFKQLISQNNNQVNEGFISIEEDVFLNLKSFKKELKIYKELQQVISQQDQIIVKVQINGNADLNKSINENDDEKQDEQQNQQKNFYTVTDNNQICPVEKILK</sequence>
<dbReference type="Proteomes" id="UP000692954">
    <property type="component" value="Unassembled WGS sequence"/>
</dbReference>
<feature type="compositionally biased region" description="Polar residues" evidence="1">
    <location>
        <begin position="539"/>
        <end position="550"/>
    </location>
</feature>
<feature type="compositionally biased region" description="Low complexity" evidence="1">
    <location>
        <begin position="522"/>
        <end position="538"/>
    </location>
</feature>
<evidence type="ECO:0000313" key="2">
    <source>
        <dbReference type="EMBL" id="CAD8053533.1"/>
    </source>
</evidence>
<reference evidence="2" key="1">
    <citation type="submission" date="2021-01" db="EMBL/GenBank/DDBJ databases">
        <authorList>
            <consortium name="Genoscope - CEA"/>
            <person name="William W."/>
        </authorList>
    </citation>
    <scope>NUCLEOTIDE SEQUENCE</scope>
</reference>